<sequence length="150" mass="17117">MNTNEVFPILDMINRERNKKNGIHLSGIGGYADQNNDYITDAWQIESLEIIRDAENEVDPHVISQVAIAYRNGASEMITLKRGLTPPIDSNLPDSDYINHILIREVVIETSYQLGTSVIQAKILRENDFGSIQRVELEYDDEHIQHSHTE</sequence>
<protein>
    <recommendedName>
        <fullName evidence="3">DUF2634 domain-containing protein</fullName>
    </recommendedName>
</protein>
<evidence type="ECO:0000313" key="2">
    <source>
        <dbReference type="Proteomes" id="UP001235840"/>
    </source>
</evidence>
<name>A0ABT9W038_9BACI</name>
<organism evidence="1 2">
    <name type="scientific">Caldalkalibacillus horti</name>
    <dbReference type="NCBI Taxonomy" id="77523"/>
    <lineage>
        <taxon>Bacteria</taxon>
        <taxon>Bacillati</taxon>
        <taxon>Bacillota</taxon>
        <taxon>Bacilli</taxon>
        <taxon>Bacillales</taxon>
        <taxon>Bacillaceae</taxon>
        <taxon>Caldalkalibacillus</taxon>
    </lineage>
</organism>
<keyword evidence="2" id="KW-1185">Reference proteome</keyword>
<proteinExistence type="predicted"/>
<accession>A0ABT9W038</accession>
<dbReference type="Proteomes" id="UP001235840">
    <property type="component" value="Unassembled WGS sequence"/>
</dbReference>
<evidence type="ECO:0000313" key="1">
    <source>
        <dbReference type="EMBL" id="MDQ0166614.1"/>
    </source>
</evidence>
<dbReference type="EMBL" id="JAUSTY010000009">
    <property type="protein sequence ID" value="MDQ0166614.1"/>
    <property type="molecule type" value="Genomic_DNA"/>
</dbReference>
<reference evidence="1 2" key="1">
    <citation type="submission" date="2023-07" db="EMBL/GenBank/DDBJ databases">
        <title>Genomic Encyclopedia of Type Strains, Phase IV (KMG-IV): sequencing the most valuable type-strain genomes for metagenomic binning, comparative biology and taxonomic classification.</title>
        <authorList>
            <person name="Goeker M."/>
        </authorList>
    </citation>
    <scope>NUCLEOTIDE SEQUENCE [LARGE SCALE GENOMIC DNA]</scope>
    <source>
        <strain evidence="1 2">DSM 12751</strain>
    </source>
</reference>
<evidence type="ECO:0008006" key="3">
    <source>
        <dbReference type="Google" id="ProtNLM"/>
    </source>
</evidence>
<comment type="caution">
    <text evidence="1">The sequence shown here is derived from an EMBL/GenBank/DDBJ whole genome shotgun (WGS) entry which is preliminary data.</text>
</comment>
<gene>
    <name evidence="1" type="ORF">J2S11_002518</name>
</gene>